<name>A0A977PKZ7_9CREN</name>
<dbReference type="Proteomes" id="UP001063698">
    <property type="component" value="Chromosome"/>
</dbReference>
<dbReference type="KEGG" id="ipc:IPA_08200"/>
<keyword evidence="2" id="KW-1185">Reference proteome</keyword>
<dbReference type="EMBL" id="CP006868">
    <property type="protein sequence ID" value="UXD21795.1"/>
    <property type="molecule type" value="Genomic_DNA"/>
</dbReference>
<dbReference type="AlphaFoldDB" id="A0A977PKZ7"/>
<dbReference type="Pfam" id="PF04919">
    <property type="entry name" value="DUF655"/>
    <property type="match status" value="1"/>
</dbReference>
<dbReference type="InterPro" id="IPR007003">
    <property type="entry name" value="DUF655"/>
</dbReference>
<reference evidence="1" key="1">
    <citation type="submission" date="2013-11" db="EMBL/GenBank/DDBJ databases">
        <title>Comparative genomics of Ignicoccus.</title>
        <authorList>
            <person name="Podar M."/>
        </authorList>
    </citation>
    <scope>NUCLEOTIDE SEQUENCE</scope>
    <source>
        <strain evidence="1">DSM 13166</strain>
    </source>
</reference>
<dbReference type="SUPFAM" id="SSF160975">
    <property type="entry name" value="AF1531-like"/>
    <property type="match status" value="1"/>
</dbReference>
<dbReference type="InterPro" id="IPR012340">
    <property type="entry name" value="NA-bd_OB-fold"/>
</dbReference>
<proteinExistence type="predicted"/>
<accession>A0A977PKZ7</accession>
<evidence type="ECO:0000313" key="2">
    <source>
        <dbReference type="Proteomes" id="UP001063698"/>
    </source>
</evidence>
<sequence>MRRGRGHRNPLWWVRSARILDFLPEGRPLDPHPEHRSRPFIQALEESRLKLISTGARYGATFTIGEKISFKPIDERIIGKIYVIKYEDLTGVAQESLPEVVRDFVKENEKLFVTFLNISEPITLKLHSLELIPGVGKKTLRHILDERKVKPFESFEDFEKRTGFKNIVDALVERIIREIKGEEKYYLFVEPEGRGVFLNYLGAVRRRVRMDEGGAGETGGQT</sequence>
<organism evidence="1 2">
    <name type="scientific">Ignicoccus pacificus DSM 13166</name>
    <dbReference type="NCBI Taxonomy" id="940294"/>
    <lineage>
        <taxon>Archaea</taxon>
        <taxon>Thermoproteota</taxon>
        <taxon>Thermoprotei</taxon>
        <taxon>Desulfurococcales</taxon>
        <taxon>Desulfurococcaceae</taxon>
        <taxon>Ignicoccus</taxon>
    </lineage>
</organism>
<dbReference type="PANTHER" id="PTHR40734">
    <property type="entry name" value="TRNA-SPECIFIC ADENOSINE DEAMINASE-RELATED"/>
    <property type="match status" value="1"/>
</dbReference>
<protein>
    <submittedName>
        <fullName evidence="1">RNA-binding protein</fullName>
    </submittedName>
</protein>
<dbReference type="PANTHER" id="PTHR40734:SF1">
    <property type="entry name" value="DNA-BINDING PROTEIN"/>
    <property type="match status" value="1"/>
</dbReference>
<dbReference type="Gene3D" id="1.10.150.280">
    <property type="entry name" value="AF1531-like domain"/>
    <property type="match status" value="1"/>
</dbReference>
<gene>
    <name evidence="1" type="ORF">IPA_08200</name>
</gene>
<dbReference type="Gene3D" id="2.40.50.140">
    <property type="entry name" value="Nucleic acid-binding proteins"/>
    <property type="match status" value="1"/>
</dbReference>
<evidence type="ECO:0000313" key="1">
    <source>
        <dbReference type="EMBL" id="UXD21795.1"/>
    </source>
</evidence>